<dbReference type="EMBL" id="ADHO01000048">
    <property type="protein sequence ID" value="EFX42276.1"/>
    <property type="molecule type" value="Genomic_DNA"/>
</dbReference>
<proteinExistence type="predicted"/>
<name>E7G307_9HELI</name>
<reference evidence="1 2" key="1">
    <citation type="journal article" date="2011" name="Vet. Res.">
        <title>Genome sequence of Helicobacter suis supports its role in gastric pathology.</title>
        <authorList>
            <person name="Vermoote M."/>
            <person name="Vandekerckhove T.T."/>
            <person name="Flahou B."/>
            <person name="Pasmans F."/>
            <person name="Smet A."/>
            <person name="De Groote D."/>
            <person name="Van Criekinge W."/>
            <person name="Ducatelle R."/>
            <person name="Haesebrouck F."/>
        </authorList>
    </citation>
    <scope>NUCLEOTIDE SEQUENCE [LARGE SCALE GENOMIC DNA]</scope>
    <source>
        <strain evidence="1 2">HS5</strain>
    </source>
</reference>
<evidence type="ECO:0000313" key="1">
    <source>
        <dbReference type="EMBL" id="EFX42276.1"/>
    </source>
</evidence>
<evidence type="ECO:0000313" key="2">
    <source>
        <dbReference type="Proteomes" id="UP000054093"/>
    </source>
</evidence>
<protein>
    <submittedName>
        <fullName evidence="1">Uncharacterized protein</fullName>
    </submittedName>
</protein>
<dbReference type="AlphaFoldDB" id="E7G307"/>
<comment type="caution">
    <text evidence="1">The sequence shown here is derived from an EMBL/GenBank/DDBJ whole genome shotgun (WGS) entry which is preliminary data.</text>
</comment>
<organism evidence="1 2">
    <name type="scientific">Helicobacter suis HS5</name>
    <dbReference type="NCBI Taxonomy" id="710394"/>
    <lineage>
        <taxon>Bacteria</taxon>
        <taxon>Pseudomonadati</taxon>
        <taxon>Campylobacterota</taxon>
        <taxon>Epsilonproteobacteria</taxon>
        <taxon>Campylobacterales</taxon>
        <taxon>Helicobacteraceae</taxon>
        <taxon>Helicobacter</taxon>
    </lineage>
</organism>
<sequence length="257" mass="29376">MMNFIEDVLKQGKNKLVVDARSYAHKVLMQHKPYPWHDAVLYSNYMKQVVSLLKADALVLRFDKMLEEELTNNKDLVEKMGEKKRSGYALKIFMQDEGLREITSSLINTATNTLHMHILTQLPNPLELLKMTAKAVGASEEFENETIENAAVYCADWLRSYKDSKVSGLLFDERNQSLPPETYAPISNVATNYGWSVGFRHEKKLQFGDFAVPVLDSEFWCNKEAIAPDFKQSFFTEIDQDAIPEVVLEKLSTLLKG</sequence>
<dbReference type="Proteomes" id="UP000054093">
    <property type="component" value="Unassembled WGS sequence"/>
</dbReference>
<accession>E7G307</accession>
<gene>
    <name evidence="1" type="ORF">HSUHS5_0308</name>
</gene>